<feature type="domain" description="Aminotransferase class I/classII large" evidence="12">
    <location>
        <begin position="49"/>
        <end position="371"/>
    </location>
</feature>
<evidence type="ECO:0000259" key="12">
    <source>
        <dbReference type="Pfam" id="PF00155"/>
    </source>
</evidence>
<dbReference type="InterPro" id="IPR015424">
    <property type="entry name" value="PyrdxlP-dep_Trfase"/>
</dbReference>
<dbReference type="GO" id="GO:0000105">
    <property type="term" value="P:L-histidine biosynthetic process"/>
    <property type="evidence" value="ECO:0007669"/>
    <property type="project" value="UniProtKB-KW"/>
</dbReference>
<comment type="pathway">
    <text evidence="2">Amino-acid biosynthesis; L-histidine biosynthesis; L-histidine from 5-phospho-alpha-D-ribose 1-diphosphate: step 7/9.</text>
</comment>
<dbReference type="OrthoDB" id="2015537at2759"/>
<evidence type="ECO:0000256" key="3">
    <source>
        <dbReference type="ARBA" id="ARBA00008392"/>
    </source>
</evidence>
<dbReference type="EC" id="2.6.1.9" evidence="4"/>
<dbReference type="InterPro" id="IPR004839">
    <property type="entry name" value="Aminotransferase_I/II_large"/>
</dbReference>
<evidence type="ECO:0000256" key="5">
    <source>
        <dbReference type="ARBA" id="ARBA00022576"/>
    </source>
</evidence>
<dbReference type="Gene3D" id="3.40.640.10">
    <property type="entry name" value="Type I PLP-dependent aspartate aminotransferase-like (Major domain)"/>
    <property type="match status" value="1"/>
</dbReference>
<name>R4X954_TAPDE</name>
<evidence type="ECO:0000256" key="4">
    <source>
        <dbReference type="ARBA" id="ARBA00012748"/>
    </source>
</evidence>
<evidence type="ECO:0000256" key="11">
    <source>
        <dbReference type="ARBA" id="ARBA00047481"/>
    </source>
</evidence>
<dbReference type="CDD" id="cd00609">
    <property type="entry name" value="AAT_like"/>
    <property type="match status" value="1"/>
</dbReference>
<evidence type="ECO:0000256" key="1">
    <source>
        <dbReference type="ARBA" id="ARBA00001933"/>
    </source>
</evidence>
<dbReference type="InterPro" id="IPR015422">
    <property type="entry name" value="PyrdxlP-dep_Trfase_small"/>
</dbReference>
<keyword evidence="9" id="KW-0368">Histidine biosynthesis</keyword>
<organism evidence="13 14">
    <name type="scientific">Taphrina deformans (strain PYCC 5710 / ATCC 11124 / CBS 356.35 / IMI 108563 / JCM 9778 / NBRC 8474)</name>
    <name type="common">Peach leaf curl fungus</name>
    <name type="synonym">Lalaria deformans</name>
    <dbReference type="NCBI Taxonomy" id="1097556"/>
    <lineage>
        <taxon>Eukaryota</taxon>
        <taxon>Fungi</taxon>
        <taxon>Dikarya</taxon>
        <taxon>Ascomycota</taxon>
        <taxon>Taphrinomycotina</taxon>
        <taxon>Taphrinomycetes</taxon>
        <taxon>Taphrinales</taxon>
        <taxon>Taphrinaceae</taxon>
        <taxon>Taphrina</taxon>
    </lineage>
</organism>
<dbReference type="InterPro" id="IPR001917">
    <property type="entry name" value="Aminotrans_II_pyridoxalP_BS"/>
</dbReference>
<gene>
    <name evidence="13" type="ORF">TAPDE_002242</name>
</gene>
<comment type="caution">
    <text evidence="13">The sequence shown here is derived from an EMBL/GenBank/DDBJ whole genome shotgun (WGS) entry which is preliminary data.</text>
</comment>
<dbReference type="eggNOG" id="KOG0633">
    <property type="taxonomic scope" value="Eukaryota"/>
</dbReference>
<evidence type="ECO:0000256" key="8">
    <source>
        <dbReference type="ARBA" id="ARBA00022898"/>
    </source>
</evidence>
<keyword evidence="6" id="KW-0028">Amino-acid biosynthesis</keyword>
<keyword evidence="7" id="KW-0808">Transferase</keyword>
<dbReference type="VEuPathDB" id="FungiDB:TAPDE_002242"/>
<keyword evidence="14" id="KW-1185">Reference proteome</keyword>
<dbReference type="SUPFAM" id="SSF53383">
    <property type="entry name" value="PLP-dependent transferases"/>
    <property type="match status" value="1"/>
</dbReference>
<keyword evidence="8" id="KW-0663">Pyridoxal phosphate</keyword>
<comment type="catalytic activity">
    <reaction evidence="11">
        <text>L-histidinol phosphate + 2-oxoglutarate = 3-(imidazol-4-yl)-2-oxopropyl phosphate + L-glutamate</text>
        <dbReference type="Rhea" id="RHEA:23744"/>
        <dbReference type="ChEBI" id="CHEBI:16810"/>
        <dbReference type="ChEBI" id="CHEBI:29985"/>
        <dbReference type="ChEBI" id="CHEBI:57766"/>
        <dbReference type="ChEBI" id="CHEBI:57980"/>
        <dbReference type="EC" id="2.6.1.9"/>
    </reaction>
</comment>
<dbReference type="InterPro" id="IPR015421">
    <property type="entry name" value="PyrdxlP-dep_Trfase_major"/>
</dbReference>
<accession>R4X954</accession>
<dbReference type="HAMAP" id="MF_01023">
    <property type="entry name" value="HisC_aminotrans_2"/>
    <property type="match status" value="1"/>
</dbReference>
<reference evidence="13 14" key="1">
    <citation type="journal article" date="2013" name="MBio">
        <title>Genome sequencing of the plant pathogen Taphrina deformans, the causal agent of peach leaf curl.</title>
        <authorList>
            <person name="Cisse O.H."/>
            <person name="Almeida J.M.G.C.F."/>
            <person name="Fonseca A."/>
            <person name="Kumar A.A."/>
            <person name="Salojaervi J."/>
            <person name="Overmyer K."/>
            <person name="Hauser P.M."/>
            <person name="Pagni M."/>
        </authorList>
    </citation>
    <scope>NUCLEOTIDE SEQUENCE [LARGE SCALE GENOMIC DNA]</scope>
    <source>
        <strain evidence="14">PYCC 5710 / ATCC 11124 / CBS 356.35 / IMI 108563 / JCM 9778 / NBRC 8474</strain>
    </source>
</reference>
<evidence type="ECO:0000313" key="13">
    <source>
        <dbReference type="EMBL" id="CCG82236.1"/>
    </source>
</evidence>
<dbReference type="Proteomes" id="UP000013776">
    <property type="component" value="Unassembled WGS sequence"/>
</dbReference>
<protein>
    <recommendedName>
        <fullName evidence="4">histidinol-phosphate transaminase</fullName>
        <ecNumber evidence="4">2.6.1.9</ecNumber>
    </recommendedName>
    <alternativeName>
        <fullName evidence="10">Imidazole acetol-phosphate transaminase</fullName>
    </alternativeName>
</protein>
<keyword evidence="5 13" id="KW-0032">Aminotransferase</keyword>
<dbReference type="InterPro" id="IPR005861">
    <property type="entry name" value="HisP_aminotrans"/>
</dbReference>
<dbReference type="PANTHER" id="PTHR42885">
    <property type="entry name" value="HISTIDINOL-PHOSPHATE AMINOTRANSFERASE-RELATED"/>
    <property type="match status" value="1"/>
</dbReference>
<dbReference type="PANTHER" id="PTHR42885:SF2">
    <property type="entry name" value="HISTIDINOL-PHOSPHATE AMINOTRANSFERASE"/>
    <property type="match status" value="1"/>
</dbReference>
<evidence type="ECO:0000313" key="14">
    <source>
        <dbReference type="Proteomes" id="UP000013776"/>
    </source>
</evidence>
<evidence type="ECO:0000256" key="9">
    <source>
        <dbReference type="ARBA" id="ARBA00023102"/>
    </source>
</evidence>
<dbReference type="GO" id="GO:0030170">
    <property type="term" value="F:pyridoxal phosphate binding"/>
    <property type="evidence" value="ECO:0007669"/>
    <property type="project" value="InterPro"/>
</dbReference>
<dbReference type="AlphaFoldDB" id="R4X954"/>
<comment type="similarity">
    <text evidence="3">Belongs to the class-II pyridoxal-phosphate-dependent aminotransferase family.</text>
</comment>
<evidence type="ECO:0000256" key="6">
    <source>
        <dbReference type="ARBA" id="ARBA00022605"/>
    </source>
</evidence>
<evidence type="ECO:0000256" key="2">
    <source>
        <dbReference type="ARBA" id="ARBA00005011"/>
    </source>
</evidence>
<proteinExistence type="inferred from homology"/>
<dbReference type="STRING" id="1097556.R4X954"/>
<dbReference type="NCBIfam" id="TIGR01141">
    <property type="entry name" value="hisC"/>
    <property type="match status" value="1"/>
</dbReference>
<dbReference type="Pfam" id="PF00155">
    <property type="entry name" value="Aminotran_1_2"/>
    <property type="match status" value="1"/>
</dbReference>
<dbReference type="PROSITE" id="PS00599">
    <property type="entry name" value="AA_TRANSFER_CLASS_2"/>
    <property type="match status" value="1"/>
</dbReference>
<evidence type="ECO:0000256" key="7">
    <source>
        <dbReference type="ARBA" id="ARBA00022679"/>
    </source>
</evidence>
<sequence>MPFSLNELVRPNILKLLPYRCARDDYNGPGYIFLDANENAYGPSLGSDYLDTQALNRYPDPNQAEVKQLLCELRGGDLTPDNLFIGVGSDEAIDCVLRVFCSPAQDKILITPPTYGMYSVSATINDVGVLKIPLDESMEFQPRVPEILKALEADRTVKVLFFCSPGNPSSKLVDQKHIKAVLESGWNGIVVVDEAYIDFSLEGSSVCTWVNSFPNLIVLQTLSKAFGLAAIRLGAAFTSPTIAKIMNSLKAPYNISSPTSALAIRALEKGGLATMRTHVARLNAAREELAKSLLSFEHVKTIIGGTEANFIMAQIQTAEGKISNELAYKIYEDMAEKRGVVIRFRGHEHGCEGCLRVTVGTEEENEILLQMLQKSFNEHSC</sequence>
<dbReference type="Gene3D" id="3.90.1150.10">
    <property type="entry name" value="Aspartate Aminotransferase, domain 1"/>
    <property type="match status" value="1"/>
</dbReference>
<comment type="cofactor">
    <cofactor evidence="1">
        <name>pyridoxal 5'-phosphate</name>
        <dbReference type="ChEBI" id="CHEBI:597326"/>
    </cofactor>
</comment>
<evidence type="ECO:0000256" key="10">
    <source>
        <dbReference type="ARBA" id="ARBA00030262"/>
    </source>
</evidence>
<dbReference type="GO" id="GO:0004400">
    <property type="term" value="F:histidinol-phosphate transaminase activity"/>
    <property type="evidence" value="ECO:0007669"/>
    <property type="project" value="UniProtKB-EC"/>
</dbReference>
<dbReference type="EMBL" id="CAHR02000074">
    <property type="protein sequence ID" value="CCG82236.1"/>
    <property type="molecule type" value="Genomic_DNA"/>
</dbReference>